<comment type="catalytic activity">
    <reaction evidence="1">
        <text>ATP + protein L-histidine = ADP + protein N-phospho-L-histidine.</text>
        <dbReference type="EC" id="2.7.13.3"/>
    </reaction>
</comment>
<dbReference type="EMBL" id="DRCV01000052">
    <property type="protein sequence ID" value="HDK37612.1"/>
    <property type="molecule type" value="Genomic_DNA"/>
</dbReference>
<evidence type="ECO:0000256" key="3">
    <source>
        <dbReference type="ARBA" id="ARBA00022553"/>
    </source>
</evidence>
<dbReference type="PRINTS" id="PR00344">
    <property type="entry name" value="BCTRLSENSOR"/>
</dbReference>
<feature type="non-terminal residue" evidence="8">
    <location>
        <position position="1"/>
    </location>
</feature>
<dbReference type="FunFam" id="3.30.565.10:FF:000010">
    <property type="entry name" value="Sensor histidine kinase RcsC"/>
    <property type="match status" value="1"/>
</dbReference>
<dbReference type="PANTHER" id="PTHR43711:SF26">
    <property type="entry name" value="SENSOR HISTIDINE KINASE RCSC"/>
    <property type="match status" value="1"/>
</dbReference>
<dbReference type="GO" id="GO:0000155">
    <property type="term" value="F:phosphorelay sensor kinase activity"/>
    <property type="evidence" value="ECO:0007669"/>
    <property type="project" value="InterPro"/>
</dbReference>
<accession>A0A831NT54</accession>
<dbReference type="Gene3D" id="3.30.565.10">
    <property type="entry name" value="Histidine kinase-like ATPase, C-terminal domain"/>
    <property type="match status" value="1"/>
</dbReference>
<evidence type="ECO:0000256" key="4">
    <source>
        <dbReference type="ARBA" id="ARBA00022679"/>
    </source>
</evidence>
<name>A0A831NT54_9GAMM</name>
<dbReference type="SMART" id="SM00388">
    <property type="entry name" value="HisKA"/>
    <property type="match status" value="1"/>
</dbReference>
<dbReference type="InterPro" id="IPR011006">
    <property type="entry name" value="CheY-like_superfamily"/>
</dbReference>
<dbReference type="Pfam" id="PF02518">
    <property type="entry name" value="HATPase_c"/>
    <property type="match status" value="1"/>
</dbReference>
<dbReference type="Gene3D" id="1.10.287.130">
    <property type="match status" value="1"/>
</dbReference>
<dbReference type="Proteomes" id="UP000885822">
    <property type="component" value="Unassembled WGS sequence"/>
</dbReference>
<dbReference type="PANTHER" id="PTHR43711">
    <property type="entry name" value="TWO-COMPONENT HISTIDINE KINASE"/>
    <property type="match status" value="1"/>
</dbReference>
<proteinExistence type="predicted"/>
<keyword evidence="4" id="KW-0808">Transferase</keyword>
<dbReference type="SUPFAM" id="SSF47384">
    <property type="entry name" value="Homodimeric domain of signal transducing histidine kinase"/>
    <property type="match status" value="1"/>
</dbReference>
<comment type="caution">
    <text evidence="8">The sequence shown here is derived from an EMBL/GenBank/DDBJ whole genome shotgun (WGS) entry which is preliminary data.</text>
</comment>
<feature type="domain" description="Histidine kinase" evidence="7">
    <location>
        <begin position="60"/>
        <end position="280"/>
    </location>
</feature>
<sequence>RVVGKSEAVQFRWRGSPELEQLGENLSMLSQTHAQNLKELQGHTKALEESNRYKSEFLSNVSHELRTPLNSILLLSKLLLKDDRGLNDEQRQQLRVIHEASVDLRGLIDNILDLSRIEAGRLLPNMEAVDLSLLLQELVDLMHPQFKEKGLCLELDISDTAQKEIQTDPDKLKQILKNFLSNALKFTREGKVVLGLEAAEEPFAVRLWVRDTGIGIPQEKQQLIFEAFKQADGSTRRRYGGTGLGLSISRELALILCGKIQVKSRAGVGAEFSLLLPAECGETPQPKSMLSEQKESVVADAARQEQPEADFSGSKALLVEQDIDVLLKFSKMLESWNIRVLAAGDEQEVRETLEDEADIDIVLAREGIVDWRHLSEIVGGSMAKSVLMVGLSDNPQADGADVVVSPEVNAHTLKSILQQKFSL</sequence>
<dbReference type="InterPro" id="IPR036890">
    <property type="entry name" value="HATPase_C_sf"/>
</dbReference>
<keyword evidence="6" id="KW-0902">Two-component regulatory system</keyword>
<evidence type="ECO:0000256" key="1">
    <source>
        <dbReference type="ARBA" id="ARBA00000085"/>
    </source>
</evidence>
<evidence type="ECO:0000256" key="6">
    <source>
        <dbReference type="ARBA" id="ARBA00023012"/>
    </source>
</evidence>
<dbReference type="EC" id="2.7.13.3" evidence="2"/>
<dbReference type="InterPro" id="IPR003594">
    <property type="entry name" value="HATPase_dom"/>
</dbReference>
<dbReference type="CDD" id="cd00082">
    <property type="entry name" value="HisKA"/>
    <property type="match status" value="1"/>
</dbReference>
<dbReference type="InterPro" id="IPR005467">
    <property type="entry name" value="His_kinase_dom"/>
</dbReference>
<dbReference type="SMART" id="SM00387">
    <property type="entry name" value="HATPase_c"/>
    <property type="match status" value="1"/>
</dbReference>
<gene>
    <name evidence="8" type="ORF">ENG92_01155</name>
</gene>
<dbReference type="CDD" id="cd16922">
    <property type="entry name" value="HATPase_EvgS-ArcB-TorS-like"/>
    <property type="match status" value="1"/>
</dbReference>
<dbReference type="Pfam" id="PF00512">
    <property type="entry name" value="HisKA"/>
    <property type="match status" value="1"/>
</dbReference>
<keyword evidence="3" id="KW-0597">Phosphoprotein</keyword>
<dbReference type="InterPro" id="IPR003661">
    <property type="entry name" value="HisK_dim/P_dom"/>
</dbReference>
<dbReference type="SUPFAM" id="SSF52172">
    <property type="entry name" value="CheY-like"/>
    <property type="match status" value="1"/>
</dbReference>
<protein>
    <recommendedName>
        <fullName evidence="2">histidine kinase</fullName>
        <ecNumber evidence="2">2.7.13.3</ecNumber>
    </recommendedName>
</protein>
<dbReference type="InterPro" id="IPR004358">
    <property type="entry name" value="Sig_transdc_His_kin-like_C"/>
</dbReference>
<dbReference type="InterPro" id="IPR050736">
    <property type="entry name" value="Sensor_HK_Regulatory"/>
</dbReference>
<organism evidence="8">
    <name type="scientific">Thiolapillus brandeum</name>
    <dbReference type="NCBI Taxonomy" id="1076588"/>
    <lineage>
        <taxon>Bacteria</taxon>
        <taxon>Pseudomonadati</taxon>
        <taxon>Pseudomonadota</taxon>
        <taxon>Gammaproteobacteria</taxon>
        <taxon>Chromatiales</taxon>
        <taxon>Sedimenticolaceae</taxon>
        <taxon>Thiolapillus</taxon>
    </lineage>
</organism>
<keyword evidence="5" id="KW-0418">Kinase</keyword>
<reference evidence="8" key="1">
    <citation type="journal article" date="2020" name="mSystems">
        <title>Genome- and Community-Level Interaction Insights into Carbon Utilization and Element Cycling Functions of Hydrothermarchaeota in Hydrothermal Sediment.</title>
        <authorList>
            <person name="Zhou Z."/>
            <person name="Liu Y."/>
            <person name="Xu W."/>
            <person name="Pan J."/>
            <person name="Luo Z.H."/>
            <person name="Li M."/>
        </authorList>
    </citation>
    <scope>NUCLEOTIDE SEQUENCE [LARGE SCALE GENOMIC DNA]</scope>
    <source>
        <strain evidence="8">HyVt-26</strain>
    </source>
</reference>
<evidence type="ECO:0000256" key="5">
    <source>
        <dbReference type="ARBA" id="ARBA00022777"/>
    </source>
</evidence>
<dbReference type="AlphaFoldDB" id="A0A831NT54"/>
<dbReference type="PROSITE" id="PS50109">
    <property type="entry name" value="HIS_KIN"/>
    <property type="match status" value="1"/>
</dbReference>
<dbReference type="SUPFAM" id="SSF55874">
    <property type="entry name" value="ATPase domain of HSP90 chaperone/DNA topoisomerase II/histidine kinase"/>
    <property type="match status" value="1"/>
</dbReference>
<evidence type="ECO:0000256" key="2">
    <source>
        <dbReference type="ARBA" id="ARBA00012438"/>
    </source>
</evidence>
<dbReference type="InterPro" id="IPR036097">
    <property type="entry name" value="HisK_dim/P_sf"/>
</dbReference>
<evidence type="ECO:0000259" key="7">
    <source>
        <dbReference type="PROSITE" id="PS50109"/>
    </source>
</evidence>
<evidence type="ECO:0000313" key="8">
    <source>
        <dbReference type="EMBL" id="HDK37612.1"/>
    </source>
</evidence>